<dbReference type="PATRIC" id="fig|1157951.4.peg.10"/>
<evidence type="ECO:0000313" key="4">
    <source>
        <dbReference type="Proteomes" id="UP000005012"/>
    </source>
</evidence>
<keyword evidence="1" id="KW-0472">Membrane</keyword>
<dbReference type="KEGG" id="psi:S70_00050"/>
<name>A0A140NFN4_PROSM</name>
<sequence>MKIFKMNKTKLGLALITFLSSAAAFAAGETNSGADLSSLTNSINFDSVLVGIMAVASSIIVLYAGFAGVRWILRMVKGA</sequence>
<organism evidence="3 4">
    <name type="scientific">Providencia stuartii (strain MRSN 2154)</name>
    <dbReference type="NCBI Taxonomy" id="1157951"/>
    <lineage>
        <taxon>Bacteria</taxon>
        <taxon>Pseudomonadati</taxon>
        <taxon>Pseudomonadota</taxon>
        <taxon>Gammaproteobacteria</taxon>
        <taxon>Enterobacterales</taxon>
        <taxon>Morganellaceae</taxon>
        <taxon>Providencia</taxon>
    </lineage>
</organism>
<keyword evidence="1" id="KW-1133">Transmembrane helix</keyword>
<gene>
    <name evidence="3" type="ordered locus">S70_00050</name>
</gene>
<reference evidence="3 4" key="1">
    <citation type="journal article" date="2012" name="J. Bacteriol.">
        <title>Complete Genome Sequence of Providencia stuartii Clinical Isolate MRSN 2154.</title>
        <authorList>
            <person name="Clifford R.J."/>
            <person name="Hang J."/>
            <person name="Riley M.C."/>
            <person name="Onmus-Leone F."/>
            <person name="Kuschner R.A."/>
            <person name="Lesho E.P."/>
            <person name="Waterman P.E."/>
        </authorList>
    </citation>
    <scope>NUCLEOTIDE SEQUENCE [LARGE SCALE GENOMIC DNA]</scope>
    <source>
        <strain evidence="3 4">MRSN 2154</strain>
    </source>
</reference>
<dbReference type="Pfam" id="PF05356">
    <property type="entry name" value="Phage_Coat_B"/>
    <property type="match status" value="1"/>
</dbReference>
<feature type="transmembrane region" description="Helical" evidence="1">
    <location>
        <begin position="50"/>
        <end position="73"/>
    </location>
</feature>
<keyword evidence="2" id="KW-0732">Signal</keyword>
<keyword evidence="1" id="KW-0812">Transmembrane</keyword>
<evidence type="ECO:0000313" key="3">
    <source>
        <dbReference type="EMBL" id="AFH91915.1"/>
    </source>
</evidence>
<evidence type="ECO:0000256" key="2">
    <source>
        <dbReference type="SAM" id="SignalP"/>
    </source>
</evidence>
<dbReference type="EMBL" id="CP003488">
    <property type="protein sequence ID" value="AFH91915.1"/>
    <property type="molecule type" value="Genomic_DNA"/>
</dbReference>
<dbReference type="InterPro" id="IPR008020">
    <property type="entry name" value="G8P"/>
</dbReference>
<dbReference type="AlphaFoldDB" id="A0A140NFN4"/>
<feature type="chain" id="PRO_5007303637" evidence="2">
    <location>
        <begin position="27"/>
        <end position="79"/>
    </location>
</feature>
<proteinExistence type="predicted"/>
<protein>
    <submittedName>
        <fullName evidence="3">Phage-related membrane protein</fullName>
    </submittedName>
</protein>
<dbReference type="HOGENOM" id="CLU_195416_0_0_6"/>
<feature type="signal peptide" evidence="2">
    <location>
        <begin position="1"/>
        <end position="26"/>
    </location>
</feature>
<dbReference type="Proteomes" id="UP000005012">
    <property type="component" value="Chromosome"/>
</dbReference>
<evidence type="ECO:0000256" key="1">
    <source>
        <dbReference type="SAM" id="Phobius"/>
    </source>
</evidence>
<accession>A0A140NFN4</accession>
<reference evidence="4" key="2">
    <citation type="submission" date="2012-04" db="EMBL/GenBank/DDBJ databases">
        <title>Complete genome sequence of Providencia stuartii clinical isolate MRSN 2154.</title>
        <authorList>
            <person name="Clifford R.J."/>
            <person name="Hang J."/>
            <person name="Riley M.C."/>
            <person name="Onmus-Leone F."/>
            <person name="Kuschner R.A."/>
            <person name="Lesho E.P."/>
            <person name="Waterman P.E."/>
        </authorList>
    </citation>
    <scope>NUCLEOTIDE SEQUENCE [LARGE SCALE GENOMIC DNA]</scope>
    <source>
        <strain evidence="4">MRSN 2154</strain>
    </source>
</reference>